<dbReference type="SUPFAM" id="SSF56731">
    <property type="entry name" value="DNA primase core"/>
    <property type="match status" value="1"/>
</dbReference>
<evidence type="ECO:0000256" key="5">
    <source>
        <dbReference type="ARBA" id="ARBA00022705"/>
    </source>
</evidence>
<comment type="domain">
    <text evidence="12">Contains an N-terminal zinc-binding domain, a central core domain that contains the primase activity, and a C-terminal DnaB-binding domain.</text>
</comment>
<comment type="similarity">
    <text evidence="12">Belongs to the DnaG primase family.</text>
</comment>
<dbReference type="PANTHER" id="PTHR30313:SF2">
    <property type="entry name" value="DNA PRIMASE"/>
    <property type="match status" value="1"/>
</dbReference>
<evidence type="ECO:0000256" key="4">
    <source>
        <dbReference type="ARBA" id="ARBA00022695"/>
    </source>
</evidence>
<keyword evidence="6 12" id="KW-0479">Metal-binding</keyword>
<evidence type="ECO:0000256" key="13">
    <source>
        <dbReference type="SAM" id="MobiDB-lite"/>
    </source>
</evidence>
<evidence type="ECO:0000256" key="7">
    <source>
        <dbReference type="ARBA" id="ARBA00022771"/>
    </source>
</evidence>
<organism evidence="15 16">
    <name type="scientific">Parerythrobacter jejuensis</name>
    <dbReference type="NCBI Taxonomy" id="795812"/>
    <lineage>
        <taxon>Bacteria</taxon>
        <taxon>Pseudomonadati</taxon>
        <taxon>Pseudomonadota</taxon>
        <taxon>Alphaproteobacteria</taxon>
        <taxon>Sphingomonadales</taxon>
        <taxon>Erythrobacteraceae</taxon>
        <taxon>Parerythrobacter</taxon>
    </lineage>
</organism>
<name>A0A845APP8_9SPHN</name>
<protein>
    <recommendedName>
        <fullName evidence="12">DNA primase</fullName>
        <ecNumber evidence="12">2.7.7.101</ecNumber>
    </recommendedName>
</protein>
<keyword evidence="8 12" id="KW-0862">Zinc</keyword>
<dbReference type="NCBIfam" id="TIGR01391">
    <property type="entry name" value="dnaG"/>
    <property type="match status" value="1"/>
</dbReference>
<evidence type="ECO:0000256" key="9">
    <source>
        <dbReference type="ARBA" id="ARBA00022842"/>
    </source>
</evidence>
<dbReference type="GO" id="GO:0003899">
    <property type="term" value="F:DNA-directed RNA polymerase activity"/>
    <property type="evidence" value="ECO:0007669"/>
    <property type="project" value="UniProtKB-UniRule"/>
</dbReference>
<keyword evidence="10 12" id="KW-0238">DNA-binding</keyword>
<feature type="region of interest" description="Disordered" evidence="13">
    <location>
        <begin position="600"/>
        <end position="626"/>
    </location>
</feature>
<dbReference type="GO" id="GO:1990077">
    <property type="term" value="C:primosome complex"/>
    <property type="evidence" value="ECO:0007669"/>
    <property type="project" value="UniProtKB-KW"/>
</dbReference>
<evidence type="ECO:0000313" key="15">
    <source>
        <dbReference type="EMBL" id="MXP32280.1"/>
    </source>
</evidence>
<dbReference type="InterPro" id="IPR002694">
    <property type="entry name" value="Znf_CHC2"/>
</dbReference>
<keyword evidence="16" id="KW-1185">Reference proteome</keyword>
<dbReference type="Gene3D" id="3.90.580.10">
    <property type="entry name" value="Zinc finger, CHC2-type domain"/>
    <property type="match status" value="1"/>
</dbReference>
<dbReference type="SMART" id="SM00400">
    <property type="entry name" value="ZnF_CHCC"/>
    <property type="match status" value="1"/>
</dbReference>
<dbReference type="SUPFAM" id="SSF57783">
    <property type="entry name" value="Zinc beta-ribbon"/>
    <property type="match status" value="1"/>
</dbReference>
<proteinExistence type="inferred from homology"/>
<dbReference type="CDD" id="cd03364">
    <property type="entry name" value="TOPRIM_DnaG_primases"/>
    <property type="match status" value="1"/>
</dbReference>
<dbReference type="InterPro" id="IPR030846">
    <property type="entry name" value="DnaG_bac"/>
</dbReference>
<dbReference type="SMART" id="SM00493">
    <property type="entry name" value="TOPRIM"/>
    <property type="match status" value="1"/>
</dbReference>
<keyword evidence="1 12" id="KW-0240">DNA-directed RNA polymerase</keyword>
<dbReference type="PANTHER" id="PTHR30313">
    <property type="entry name" value="DNA PRIMASE"/>
    <property type="match status" value="1"/>
</dbReference>
<gene>
    <name evidence="12 15" type="primary">dnaG</name>
    <name evidence="15" type="ORF">GRI94_10670</name>
</gene>
<dbReference type="InterPro" id="IPR037068">
    <property type="entry name" value="DNA_primase_core_N_sf"/>
</dbReference>
<sequence>MLSPQWLDELRARVTLSSVIQRTTKLQKAGREWKACCPFHNEKSPSFTVSDEKGFYHCFGCGAHGDVIRWMTDQRGLQFMDAVKELAAQAGMEVPAPDPQAAKRAEKRAELVDVTEAAQQWFVDVLHSDDGTKAQRYLATRGFSDKVIREFGFGYAPDSKQALANALSRFETPMLVESGMQISVEDKAPYDRFRDRLMLPIQDQRGRVIAFGGRILDKRDGVAKYLNSPDTPLFDKGRTLYNLHRASPASRQSGRIVVVEGYMDVIALANAGIADAVAPLGTALTEQQIEMLWRIVERPVLCFDGDAAGQRAAMRAVSRALPLLRPAHSLAIVRMPPGLDPDDLLQQKGRGALDQLLDSADSLLDTLWQYERDAQPLNSPEDKAGLKARLLAHVDTIADQDIKALYKRELLERFSAFAFPPRERKPWQPGGFKQGKPAPRRSDPAEIRRLRASAEGGSLDRLTAAVVSGFLKFPDQIDRHADVLAEAAERDPKVANAVNPLLDMAEMLEDGENSPISDDIGHFVPPDKSHFAFLREGIDPQDARKDLAEAVSLLVERPALKAALAAATARFETDPEGAFAEQQRLLKRKLEFDARLGQMASIRAAETQPELGTTPEPETAGEQETD</sequence>
<dbReference type="GO" id="GO:0006269">
    <property type="term" value="P:DNA replication, synthesis of primer"/>
    <property type="evidence" value="ECO:0007669"/>
    <property type="project" value="UniProtKB-UniRule"/>
</dbReference>
<comment type="cofactor">
    <cofactor evidence="12">
        <name>Zn(2+)</name>
        <dbReference type="ChEBI" id="CHEBI:29105"/>
    </cofactor>
    <text evidence="12">Binds 1 zinc ion per monomer.</text>
</comment>
<evidence type="ECO:0000256" key="12">
    <source>
        <dbReference type="HAMAP-Rule" id="MF_00974"/>
    </source>
</evidence>
<dbReference type="GO" id="GO:0003677">
    <property type="term" value="F:DNA binding"/>
    <property type="evidence" value="ECO:0007669"/>
    <property type="project" value="UniProtKB-KW"/>
</dbReference>
<dbReference type="GO" id="GO:0005737">
    <property type="term" value="C:cytoplasm"/>
    <property type="evidence" value="ECO:0007669"/>
    <property type="project" value="TreeGrafter"/>
</dbReference>
<evidence type="ECO:0000256" key="11">
    <source>
        <dbReference type="ARBA" id="ARBA00023163"/>
    </source>
</evidence>
<dbReference type="InterPro" id="IPR006295">
    <property type="entry name" value="DNA_primase_DnaG"/>
</dbReference>
<evidence type="ECO:0000256" key="3">
    <source>
        <dbReference type="ARBA" id="ARBA00022679"/>
    </source>
</evidence>
<evidence type="ECO:0000256" key="1">
    <source>
        <dbReference type="ARBA" id="ARBA00022478"/>
    </source>
</evidence>
<evidence type="ECO:0000313" key="16">
    <source>
        <dbReference type="Proteomes" id="UP000446786"/>
    </source>
</evidence>
<evidence type="ECO:0000256" key="8">
    <source>
        <dbReference type="ARBA" id="ARBA00022833"/>
    </source>
</evidence>
<dbReference type="AlphaFoldDB" id="A0A845APP8"/>
<keyword evidence="3 12" id="KW-0808">Transferase</keyword>
<dbReference type="InterPro" id="IPR036977">
    <property type="entry name" value="DNA_primase_Znf_CHC2"/>
</dbReference>
<dbReference type="RefSeq" id="WP_160779630.1">
    <property type="nucleotide sequence ID" value="NZ_BAAAZF010000001.1"/>
</dbReference>
<dbReference type="Pfam" id="PF01807">
    <property type="entry name" value="Zn_ribbon_DnaG"/>
    <property type="match status" value="1"/>
</dbReference>
<evidence type="ECO:0000256" key="2">
    <source>
        <dbReference type="ARBA" id="ARBA00022515"/>
    </source>
</evidence>
<dbReference type="FunFam" id="3.40.1360.10:FF:000002">
    <property type="entry name" value="DNA primase"/>
    <property type="match status" value="1"/>
</dbReference>
<keyword evidence="4 12" id="KW-0548">Nucleotidyltransferase</keyword>
<reference evidence="15 16" key="1">
    <citation type="submission" date="2019-12" db="EMBL/GenBank/DDBJ databases">
        <title>Genomic-based taxomic classification of the family Erythrobacteraceae.</title>
        <authorList>
            <person name="Xu L."/>
        </authorList>
    </citation>
    <scope>NUCLEOTIDE SEQUENCE [LARGE SCALE GENOMIC DNA]</scope>
    <source>
        <strain evidence="15 16">JCM 16677</strain>
    </source>
</reference>
<comment type="caution">
    <text evidence="15">The sequence shown here is derived from an EMBL/GenBank/DDBJ whole genome shotgun (WGS) entry which is preliminary data.</text>
</comment>
<dbReference type="PROSITE" id="PS50880">
    <property type="entry name" value="TOPRIM"/>
    <property type="match status" value="1"/>
</dbReference>
<keyword evidence="5 12" id="KW-0235">DNA replication</keyword>
<dbReference type="Pfam" id="PF08275">
    <property type="entry name" value="DNAG_N"/>
    <property type="match status" value="1"/>
</dbReference>
<dbReference type="EC" id="2.7.7.101" evidence="12"/>
<dbReference type="GO" id="GO:0008270">
    <property type="term" value="F:zinc ion binding"/>
    <property type="evidence" value="ECO:0007669"/>
    <property type="project" value="UniProtKB-UniRule"/>
</dbReference>
<evidence type="ECO:0000256" key="10">
    <source>
        <dbReference type="ARBA" id="ARBA00023125"/>
    </source>
</evidence>
<dbReference type="FunFam" id="3.90.580.10:FF:000001">
    <property type="entry name" value="DNA primase"/>
    <property type="match status" value="1"/>
</dbReference>
<dbReference type="EMBL" id="WTYE01000001">
    <property type="protein sequence ID" value="MXP32280.1"/>
    <property type="molecule type" value="Genomic_DNA"/>
</dbReference>
<comment type="catalytic activity">
    <reaction evidence="12">
        <text>ssDNA + n NTP = ssDNA/pppN(pN)n-1 hybrid + (n-1) diphosphate.</text>
        <dbReference type="EC" id="2.7.7.101"/>
    </reaction>
</comment>
<comment type="function">
    <text evidence="12">RNA polymerase that catalyzes the synthesis of short RNA molecules used as primers for DNA polymerase during DNA replication.</text>
</comment>
<dbReference type="InterPro" id="IPR006171">
    <property type="entry name" value="TOPRIM_dom"/>
</dbReference>
<feature type="domain" description="Toprim" evidence="14">
    <location>
        <begin position="254"/>
        <end position="336"/>
    </location>
</feature>
<feature type="region of interest" description="Disordered" evidence="13">
    <location>
        <begin position="425"/>
        <end position="445"/>
    </location>
</feature>
<dbReference type="Gene3D" id="3.90.980.10">
    <property type="entry name" value="DNA primase, catalytic core, N-terminal domain"/>
    <property type="match status" value="1"/>
</dbReference>
<evidence type="ECO:0000256" key="6">
    <source>
        <dbReference type="ARBA" id="ARBA00022723"/>
    </source>
</evidence>
<keyword evidence="9" id="KW-0460">Magnesium</keyword>
<keyword evidence="2 12" id="KW-0639">Primosome</keyword>
<dbReference type="InterPro" id="IPR050219">
    <property type="entry name" value="DnaG_primase"/>
</dbReference>
<keyword evidence="11 12" id="KW-0804">Transcription</keyword>
<feature type="zinc finger region" description="CHC2-type" evidence="12">
    <location>
        <begin position="37"/>
        <end position="61"/>
    </location>
</feature>
<evidence type="ECO:0000259" key="14">
    <source>
        <dbReference type="PROSITE" id="PS50880"/>
    </source>
</evidence>
<keyword evidence="7 12" id="KW-0863">Zinc-finger</keyword>
<dbReference type="Pfam" id="PF13662">
    <property type="entry name" value="Toprim_4"/>
    <property type="match status" value="1"/>
</dbReference>
<accession>A0A845APP8</accession>
<comment type="subunit">
    <text evidence="12">Monomer. Interacts with DnaB.</text>
</comment>
<dbReference type="OrthoDB" id="9803773at2"/>
<dbReference type="InterPro" id="IPR034151">
    <property type="entry name" value="TOPRIM_DnaG_bac"/>
</dbReference>
<dbReference type="HAMAP" id="MF_00974">
    <property type="entry name" value="DNA_primase_DnaG"/>
    <property type="match status" value="1"/>
</dbReference>
<dbReference type="InterPro" id="IPR013264">
    <property type="entry name" value="DNAG_N"/>
</dbReference>
<dbReference type="Gene3D" id="3.40.1360.10">
    <property type="match status" value="1"/>
</dbReference>
<dbReference type="Proteomes" id="UP000446786">
    <property type="component" value="Unassembled WGS sequence"/>
</dbReference>
<dbReference type="GO" id="GO:0000428">
    <property type="term" value="C:DNA-directed RNA polymerase complex"/>
    <property type="evidence" value="ECO:0007669"/>
    <property type="project" value="UniProtKB-KW"/>
</dbReference>